<dbReference type="EMBL" id="CP009552">
    <property type="protein sequence ID" value="AIY89403.1"/>
    <property type="molecule type" value="Genomic_DNA"/>
</dbReference>
<dbReference type="GO" id="GO:0005829">
    <property type="term" value="C:cytosol"/>
    <property type="evidence" value="ECO:0007669"/>
    <property type="project" value="TreeGrafter"/>
</dbReference>
<reference evidence="5 6" key="1">
    <citation type="journal article" date="2015" name="Appl. Environ. Microbiol.">
        <title>The Geoglobus acetivorans genome: Fe(III) reduction, acetate utilization, autotrophic growth, and degradation of aromatic compounds in a hyperthermophilic archaeon.</title>
        <authorList>
            <person name="Mardanov A.V."/>
            <person name="Slododkina G.B."/>
            <person name="Slobodkin A.I."/>
            <person name="Beletsky A.V."/>
            <person name="Gavrilov S.N."/>
            <person name="Kublanov I.V."/>
            <person name="Bonch-Osmolovskaya E.A."/>
            <person name="Skryabin K.G."/>
            <person name="Ravin N.V."/>
        </authorList>
    </citation>
    <scope>NUCLEOTIDE SEQUENCE [LARGE SCALE GENOMIC DNA]</scope>
    <source>
        <strain evidence="5 6">SBH6</strain>
    </source>
</reference>
<dbReference type="InterPro" id="IPR004803">
    <property type="entry name" value="TGT"/>
</dbReference>
<dbReference type="HOGENOM" id="CLU_022060_0_2_2"/>
<dbReference type="NCBIfam" id="TIGR00449">
    <property type="entry name" value="tgt_general"/>
    <property type="match status" value="1"/>
</dbReference>
<accession>A0A0A7GC56</accession>
<name>A0A0A7GC56_GEOAI</name>
<dbReference type="RefSeq" id="WP_318249254.1">
    <property type="nucleotide sequence ID" value="NZ_CP009552.1"/>
</dbReference>
<evidence type="ECO:0000256" key="1">
    <source>
        <dbReference type="ARBA" id="ARBA00022676"/>
    </source>
</evidence>
<dbReference type="PANTHER" id="PTHR46499:SF1">
    <property type="entry name" value="QUEUINE TRNA-RIBOSYLTRANSFERASE"/>
    <property type="match status" value="1"/>
</dbReference>
<keyword evidence="2" id="KW-0808">Transferase</keyword>
<evidence type="ECO:0000259" key="4">
    <source>
        <dbReference type="Pfam" id="PF01702"/>
    </source>
</evidence>
<dbReference type="GO" id="GO:0008479">
    <property type="term" value="F:tRNA-guanosine(34) queuine transglycosylase activity"/>
    <property type="evidence" value="ECO:0007669"/>
    <property type="project" value="InterPro"/>
</dbReference>
<dbReference type="STRING" id="565033.GACE_0346"/>
<dbReference type="AlphaFoldDB" id="A0A0A7GC56"/>
<evidence type="ECO:0000313" key="6">
    <source>
        <dbReference type="Proteomes" id="UP000030624"/>
    </source>
</evidence>
<dbReference type="Proteomes" id="UP000030624">
    <property type="component" value="Chromosome"/>
</dbReference>
<sequence length="396" mass="45647">MKFTIIAEDGMARRAVLKVNGKRLDTPAFVPVATLASVRGLDVRDLREMDVRAVISNTYHLHMKPGDELIREYGGIHRFMNYDGIVMTDSGGFQAFSLGFGMEHGVGKIADNIFLEGLRSAEYRGEKWAFVDDDGVTFRDPLYSRKSRFTPEVSMRIQSNLGSDIIFAFDECTSPLSDYGYTKKALERTHKWALRCLETYDRRQKIFGIVQGGEYRDLREKSARFISSLPFDGFGIGGSLGKSKRDMLNILEWVIPLLDREKPVHLLGIGSVEDIFEGVERGIDTFDCVTPTRWARRGVLFVSPFSGGSIRNKFRVHIKRSEFRLDDRPLDEWCDCFVCQNHSRAYLRHLFKANELTFFRLASYHNVCFMMKLMREIRESIEEGRFSELKKTWLYV</sequence>
<dbReference type="Pfam" id="PF01702">
    <property type="entry name" value="TGT"/>
    <property type="match status" value="1"/>
</dbReference>
<evidence type="ECO:0000256" key="2">
    <source>
        <dbReference type="ARBA" id="ARBA00022679"/>
    </source>
</evidence>
<keyword evidence="1" id="KW-0328">Glycosyltransferase</keyword>
<dbReference type="PANTHER" id="PTHR46499">
    <property type="entry name" value="QUEUINE TRNA-RIBOSYLTRANSFERASE"/>
    <property type="match status" value="1"/>
</dbReference>
<dbReference type="GO" id="GO:0008616">
    <property type="term" value="P:tRNA queuosine(34) biosynthetic process"/>
    <property type="evidence" value="ECO:0007669"/>
    <property type="project" value="TreeGrafter"/>
</dbReference>
<dbReference type="HAMAP" id="MF_00168">
    <property type="entry name" value="Q_tRNA_Tgt"/>
    <property type="match status" value="1"/>
</dbReference>
<dbReference type="NCBIfam" id="TIGR00430">
    <property type="entry name" value="Q_tRNA_tgt"/>
    <property type="match status" value="1"/>
</dbReference>
<evidence type="ECO:0000313" key="5">
    <source>
        <dbReference type="EMBL" id="AIY89403.1"/>
    </source>
</evidence>
<dbReference type="KEGG" id="gac:GACE_0346"/>
<dbReference type="InterPro" id="IPR002616">
    <property type="entry name" value="tRNA_ribo_trans-like"/>
</dbReference>
<dbReference type="GeneID" id="24796950"/>
<dbReference type="InterPro" id="IPR036511">
    <property type="entry name" value="TGT-like_sf"/>
</dbReference>
<dbReference type="InterPro" id="IPR050076">
    <property type="entry name" value="ArchSynthase1/Queuine_TRR"/>
</dbReference>
<organism evidence="5 6">
    <name type="scientific">Geoglobus acetivorans</name>
    <dbReference type="NCBI Taxonomy" id="565033"/>
    <lineage>
        <taxon>Archaea</taxon>
        <taxon>Methanobacteriati</taxon>
        <taxon>Methanobacteriota</taxon>
        <taxon>Archaeoglobi</taxon>
        <taxon>Archaeoglobales</taxon>
        <taxon>Archaeoglobaceae</taxon>
        <taxon>Geoglobus</taxon>
    </lineage>
</organism>
<dbReference type="Gene3D" id="3.20.20.105">
    <property type="entry name" value="Queuine tRNA-ribosyltransferase-like"/>
    <property type="match status" value="1"/>
</dbReference>
<evidence type="ECO:0000256" key="3">
    <source>
        <dbReference type="ARBA" id="ARBA00022694"/>
    </source>
</evidence>
<proteinExistence type="inferred from homology"/>
<protein>
    <submittedName>
        <fullName evidence="5">tRNA-guanine transglycosylase</fullName>
    </submittedName>
</protein>
<dbReference type="SUPFAM" id="SSF51713">
    <property type="entry name" value="tRNA-guanine transglycosylase"/>
    <property type="match status" value="1"/>
</dbReference>
<feature type="domain" description="tRNA-guanine(15) transglycosylase-like" evidence="4">
    <location>
        <begin position="10"/>
        <end position="394"/>
    </location>
</feature>
<gene>
    <name evidence="5" type="ORF">GACE_0346</name>
</gene>
<dbReference type="eggNOG" id="arCOG00989">
    <property type="taxonomic scope" value="Archaea"/>
</dbReference>
<keyword evidence="3" id="KW-0819">tRNA processing</keyword>